<feature type="transmembrane region" description="Helical" evidence="6">
    <location>
        <begin position="238"/>
        <end position="259"/>
    </location>
</feature>
<gene>
    <name evidence="8" type="ORF">DPCES_4080</name>
</gene>
<protein>
    <submittedName>
        <fullName evidence="8">Oxalate/formate antiporter transporter</fullName>
    </submittedName>
</protein>
<feature type="transmembrane region" description="Helical" evidence="6">
    <location>
        <begin position="326"/>
        <end position="347"/>
    </location>
</feature>
<dbReference type="SUPFAM" id="SSF103473">
    <property type="entry name" value="MFS general substrate transporter"/>
    <property type="match status" value="1"/>
</dbReference>
<sequence length="425" mass="45453">MATAASKGNSKYWFMVVLATLMGGQSAISATGPGFFLVPIIDEFGYGRAEFSLYLSFMTVATMLTLPLMGRLTDKYGFKKIVILGTVWNVLGYVLLSFCSSLISFYIVGAFLGVTCIAFSTMVGAGLISKWFHKKVGLFTGIVLASTGVFGTIISNILPNLIVDHGWRSGWLLLAAITLGLSLLPMIFIVNKPEDIGMKPYGYDENEAAKEAAGAAVASANTQAEKPSLMKLFFSPKFLLLYVAFVLVTLVAAGFNRHLPAFFTSQGQSPAGVGQLMSIFLITLIFMKALMGALNDKIGITKSLSLLWILYAIAFIIMPMSASFSILAVAMVLMSTGAGSVGVYPPLITRQVFGMKDFATVYAVLYTSTNVGTIAGIPLWGWIFDVTGSYVGGLRVIPVMMIVALACVFISMKVGNKPASQSLSA</sequence>
<reference evidence="8" key="1">
    <citation type="submission" date="2014-07" db="EMBL/GenBank/DDBJ databases">
        <authorList>
            <person name="Hornung V.Bastian."/>
        </authorList>
    </citation>
    <scope>NUCLEOTIDE SEQUENCE</scope>
    <source>
        <strain evidence="8">PCE-S</strain>
    </source>
</reference>
<dbReference type="InterPro" id="IPR020846">
    <property type="entry name" value="MFS_dom"/>
</dbReference>
<dbReference type="GO" id="GO:0005886">
    <property type="term" value="C:plasma membrane"/>
    <property type="evidence" value="ECO:0007669"/>
    <property type="project" value="UniProtKB-SubCell"/>
</dbReference>
<comment type="subcellular location">
    <subcellularLocation>
        <location evidence="1">Cell membrane</location>
        <topology evidence="1">Multi-pass membrane protein</topology>
    </subcellularLocation>
</comment>
<dbReference type="InterPro" id="IPR036259">
    <property type="entry name" value="MFS_trans_sf"/>
</dbReference>
<proteinExistence type="predicted"/>
<evidence type="ECO:0000256" key="2">
    <source>
        <dbReference type="ARBA" id="ARBA00022448"/>
    </source>
</evidence>
<dbReference type="InterPro" id="IPR050327">
    <property type="entry name" value="Proton-linked_MCT"/>
</dbReference>
<dbReference type="PANTHER" id="PTHR11360">
    <property type="entry name" value="MONOCARBOXYLATE TRANSPORTER"/>
    <property type="match status" value="1"/>
</dbReference>
<feature type="transmembrane region" description="Helical" evidence="6">
    <location>
        <begin position="170"/>
        <end position="190"/>
    </location>
</feature>
<keyword evidence="4 6" id="KW-1133">Transmembrane helix</keyword>
<feature type="transmembrane region" description="Helical" evidence="6">
    <location>
        <begin position="303"/>
        <end position="320"/>
    </location>
</feature>
<dbReference type="PANTHER" id="PTHR11360:SF284">
    <property type="entry name" value="EG:103B4.3 PROTEIN-RELATED"/>
    <property type="match status" value="1"/>
</dbReference>
<dbReference type="Pfam" id="PF07690">
    <property type="entry name" value="MFS_1"/>
    <property type="match status" value="1"/>
</dbReference>
<keyword evidence="3 6" id="KW-0812">Transmembrane</keyword>
<dbReference type="AlphaFoldDB" id="A0A098B7Z2"/>
<dbReference type="InterPro" id="IPR011701">
    <property type="entry name" value="MFS"/>
</dbReference>
<dbReference type="PROSITE" id="PS50850">
    <property type="entry name" value="MFS"/>
    <property type="match status" value="1"/>
</dbReference>
<dbReference type="RefSeq" id="WP_018213835.1">
    <property type="nucleotide sequence ID" value="NZ_LK996017.1"/>
</dbReference>
<feature type="transmembrane region" description="Helical" evidence="6">
    <location>
        <begin position="136"/>
        <end position="158"/>
    </location>
</feature>
<feature type="transmembrane region" description="Helical" evidence="6">
    <location>
        <begin position="271"/>
        <end position="291"/>
    </location>
</feature>
<feature type="transmembrane region" description="Helical" evidence="6">
    <location>
        <begin position="390"/>
        <end position="412"/>
    </location>
</feature>
<feature type="domain" description="Major facilitator superfamily (MFS) profile" evidence="7">
    <location>
        <begin position="12"/>
        <end position="416"/>
    </location>
</feature>
<dbReference type="GO" id="GO:0022857">
    <property type="term" value="F:transmembrane transporter activity"/>
    <property type="evidence" value="ECO:0007669"/>
    <property type="project" value="InterPro"/>
</dbReference>
<dbReference type="EMBL" id="LK996017">
    <property type="protein sequence ID" value="CDX03966.1"/>
    <property type="molecule type" value="Genomic_DNA"/>
</dbReference>
<evidence type="ECO:0000256" key="6">
    <source>
        <dbReference type="SAM" id="Phobius"/>
    </source>
</evidence>
<dbReference type="PATRIC" id="fig|49338.4.peg.4389"/>
<evidence type="ECO:0000256" key="3">
    <source>
        <dbReference type="ARBA" id="ARBA00022692"/>
    </source>
</evidence>
<feature type="transmembrane region" description="Helical" evidence="6">
    <location>
        <begin position="359"/>
        <end position="384"/>
    </location>
</feature>
<evidence type="ECO:0000256" key="4">
    <source>
        <dbReference type="ARBA" id="ARBA00022989"/>
    </source>
</evidence>
<dbReference type="Gene3D" id="1.20.1250.20">
    <property type="entry name" value="MFS general substrate transporter like domains"/>
    <property type="match status" value="2"/>
</dbReference>
<keyword evidence="5 6" id="KW-0472">Membrane</keyword>
<feature type="transmembrane region" description="Helical" evidence="6">
    <location>
        <begin position="81"/>
        <end position="98"/>
    </location>
</feature>
<feature type="transmembrane region" description="Helical" evidence="6">
    <location>
        <begin position="51"/>
        <end position="69"/>
    </location>
</feature>
<evidence type="ECO:0000313" key="8">
    <source>
        <dbReference type="EMBL" id="CDX03966.1"/>
    </source>
</evidence>
<accession>A0A098B7Z2</accession>
<feature type="transmembrane region" description="Helical" evidence="6">
    <location>
        <begin position="104"/>
        <end position="129"/>
    </location>
</feature>
<evidence type="ECO:0000256" key="1">
    <source>
        <dbReference type="ARBA" id="ARBA00004651"/>
    </source>
</evidence>
<name>A0A098B7Z2_DESHA</name>
<evidence type="ECO:0000256" key="5">
    <source>
        <dbReference type="ARBA" id="ARBA00023136"/>
    </source>
</evidence>
<keyword evidence="2" id="KW-0813">Transport</keyword>
<evidence type="ECO:0000259" key="7">
    <source>
        <dbReference type="PROSITE" id="PS50850"/>
    </source>
</evidence>
<organism evidence="8">
    <name type="scientific">Desulfitobacterium hafniense</name>
    <name type="common">Desulfitobacterium frappieri</name>
    <dbReference type="NCBI Taxonomy" id="49338"/>
    <lineage>
        <taxon>Bacteria</taxon>
        <taxon>Bacillati</taxon>
        <taxon>Bacillota</taxon>
        <taxon>Clostridia</taxon>
        <taxon>Eubacteriales</taxon>
        <taxon>Desulfitobacteriaceae</taxon>
        <taxon>Desulfitobacterium</taxon>
    </lineage>
</organism>
<feature type="transmembrane region" description="Helical" evidence="6">
    <location>
        <begin position="12"/>
        <end position="31"/>
    </location>
</feature>